<evidence type="ECO:0000313" key="4">
    <source>
        <dbReference type="Proteomes" id="UP000230423"/>
    </source>
</evidence>
<sequence>MLNWERIFKCNFKYEDRFEAWRRIKRRNTLATPVYQLFLGPERHVHTVAYDVLLSYPDFSNPNFMSITDKDGKEVYVSEGVSPPIIPPEQNSKNAGIQWLAYSPNGTVTGDVVFCGQGYEKEFQYLLSQGISLKGKIALLRYGGSFRGNKVAMAQQYGAVGAILYSDPAEVAPNGISEKDVYPNTVFMPEHSVQRGTLKIGDGDVLSPLYAGKPILWKTGSLEKARADGDIPSIPAIPISYTSAMALLSRLGGPPAPSTWQGGLNVTYNLGPGLKDNMKTTITINGQYEVKQIRNVIGYIDGNEEPERYVILGNHYDAWTYGALDPNSGTSILAEVARAIMQVVNETGWRPGE</sequence>
<dbReference type="PANTHER" id="PTHR10404:SF77">
    <property type="entry name" value="GLUTAMATE CARBOXYPEPTIDASE 2 HOMOLOG"/>
    <property type="match status" value="1"/>
</dbReference>
<dbReference type="InterPro" id="IPR046450">
    <property type="entry name" value="PA_dom_sf"/>
</dbReference>
<dbReference type="FunFam" id="3.50.30.30:FF:000033">
    <property type="entry name" value="Glutamate carboxypeptidase 2 homolog"/>
    <property type="match status" value="1"/>
</dbReference>
<dbReference type="SUPFAM" id="SSF52025">
    <property type="entry name" value="PA domain"/>
    <property type="match status" value="1"/>
</dbReference>
<evidence type="ECO:0000259" key="1">
    <source>
        <dbReference type="Pfam" id="PF02225"/>
    </source>
</evidence>
<dbReference type="Pfam" id="PF02225">
    <property type="entry name" value="PA"/>
    <property type="match status" value="1"/>
</dbReference>
<name>A0A2G9UG77_TELCI</name>
<dbReference type="Gene3D" id="3.40.630.10">
    <property type="entry name" value="Zn peptidases"/>
    <property type="match status" value="1"/>
</dbReference>
<dbReference type="Proteomes" id="UP000230423">
    <property type="component" value="Unassembled WGS sequence"/>
</dbReference>
<evidence type="ECO:0000313" key="3">
    <source>
        <dbReference type="EMBL" id="PIO69241.1"/>
    </source>
</evidence>
<protein>
    <submittedName>
        <fullName evidence="3">PA domain protein</fullName>
    </submittedName>
</protein>
<dbReference type="CDD" id="cd02121">
    <property type="entry name" value="PA_GCPII_like"/>
    <property type="match status" value="1"/>
</dbReference>
<organism evidence="3 4">
    <name type="scientific">Teladorsagia circumcincta</name>
    <name type="common">Brown stomach worm</name>
    <name type="synonym">Ostertagia circumcincta</name>
    <dbReference type="NCBI Taxonomy" id="45464"/>
    <lineage>
        <taxon>Eukaryota</taxon>
        <taxon>Metazoa</taxon>
        <taxon>Ecdysozoa</taxon>
        <taxon>Nematoda</taxon>
        <taxon>Chromadorea</taxon>
        <taxon>Rhabditida</taxon>
        <taxon>Rhabditina</taxon>
        <taxon>Rhabditomorpha</taxon>
        <taxon>Strongyloidea</taxon>
        <taxon>Trichostrongylidae</taxon>
        <taxon>Teladorsagia</taxon>
    </lineage>
</organism>
<dbReference type="PANTHER" id="PTHR10404">
    <property type="entry name" value="N-ACETYLATED-ALPHA-LINKED ACIDIC DIPEPTIDASE"/>
    <property type="match status" value="1"/>
</dbReference>
<dbReference type="GO" id="GO:0004180">
    <property type="term" value="F:carboxypeptidase activity"/>
    <property type="evidence" value="ECO:0007669"/>
    <property type="project" value="TreeGrafter"/>
</dbReference>
<dbReference type="InterPro" id="IPR007484">
    <property type="entry name" value="Peptidase_M28"/>
</dbReference>
<dbReference type="Gene3D" id="3.50.30.30">
    <property type="match status" value="1"/>
</dbReference>
<feature type="domain" description="PA" evidence="1">
    <location>
        <begin position="108"/>
        <end position="197"/>
    </location>
</feature>
<keyword evidence="4" id="KW-1185">Reference proteome</keyword>
<evidence type="ECO:0000259" key="2">
    <source>
        <dbReference type="Pfam" id="PF04389"/>
    </source>
</evidence>
<reference evidence="3 4" key="1">
    <citation type="submission" date="2015-09" db="EMBL/GenBank/DDBJ databases">
        <title>Draft genome of the parasitic nematode Teladorsagia circumcincta isolate WARC Sus (inbred).</title>
        <authorList>
            <person name="Mitreva M."/>
        </authorList>
    </citation>
    <scope>NUCLEOTIDE SEQUENCE [LARGE SCALE GENOMIC DNA]</scope>
    <source>
        <strain evidence="3 4">S</strain>
    </source>
</reference>
<dbReference type="EMBL" id="KZ346731">
    <property type="protein sequence ID" value="PIO69241.1"/>
    <property type="molecule type" value="Genomic_DNA"/>
</dbReference>
<dbReference type="SUPFAM" id="SSF53187">
    <property type="entry name" value="Zn-dependent exopeptidases"/>
    <property type="match status" value="1"/>
</dbReference>
<dbReference type="InterPro" id="IPR003137">
    <property type="entry name" value="PA_domain"/>
</dbReference>
<dbReference type="Pfam" id="PF04389">
    <property type="entry name" value="Peptidase_M28"/>
    <property type="match status" value="1"/>
</dbReference>
<dbReference type="AlphaFoldDB" id="A0A2G9UG77"/>
<gene>
    <name evidence="3" type="ORF">TELCIR_08945</name>
</gene>
<dbReference type="InterPro" id="IPR039373">
    <property type="entry name" value="Peptidase_M28B"/>
</dbReference>
<dbReference type="OrthoDB" id="5841748at2759"/>
<feature type="domain" description="Peptidase M28" evidence="2">
    <location>
        <begin position="295"/>
        <end position="342"/>
    </location>
</feature>
<accession>A0A2G9UG77</accession>
<proteinExistence type="predicted"/>